<evidence type="ECO:0000313" key="3">
    <source>
        <dbReference type="Proteomes" id="UP000478052"/>
    </source>
</evidence>
<keyword evidence="3" id="KW-1185">Reference proteome</keyword>
<evidence type="ECO:0000259" key="1">
    <source>
        <dbReference type="Pfam" id="PF21738"/>
    </source>
</evidence>
<dbReference type="OrthoDB" id="6623569at2759"/>
<comment type="caution">
    <text evidence="2">The sequence shown here is derived from an EMBL/GenBank/DDBJ whole genome shotgun (WGS) entry which is preliminary data.</text>
</comment>
<gene>
    <name evidence="2" type="ORF">FWK35_00022801</name>
</gene>
<dbReference type="PANTHER" id="PTHR36159">
    <property type="entry name" value="PROTEIN CBG23766"/>
    <property type="match status" value="1"/>
</dbReference>
<dbReference type="EMBL" id="VUJU01009739">
    <property type="protein sequence ID" value="KAF0717966.1"/>
    <property type="molecule type" value="Genomic_DNA"/>
</dbReference>
<dbReference type="PANTHER" id="PTHR36159:SF1">
    <property type="entry name" value="RETROVIRUS-RELATED POL POLYPROTEIN FROM TRANSPOSON 412-LIKE PROTEIN"/>
    <property type="match status" value="1"/>
</dbReference>
<feature type="domain" description="Double jelly roll-like" evidence="1">
    <location>
        <begin position="28"/>
        <end position="104"/>
    </location>
</feature>
<accession>A0A6G0W102</accession>
<dbReference type="Pfam" id="PF21738">
    <property type="entry name" value="DJR-like_dom"/>
    <property type="match status" value="1"/>
</dbReference>
<name>A0A6G0W102_APHCR</name>
<organism evidence="2 3">
    <name type="scientific">Aphis craccivora</name>
    <name type="common">Cowpea aphid</name>
    <dbReference type="NCBI Taxonomy" id="307492"/>
    <lineage>
        <taxon>Eukaryota</taxon>
        <taxon>Metazoa</taxon>
        <taxon>Ecdysozoa</taxon>
        <taxon>Arthropoda</taxon>
        <taxon>Hexapoda</taxon>
        <taxon>Insecta</taxon>
        <taxon>Pterygota</taxon>
        <taxon>Neoptera</taxon>
        <taxon>Paraneoptera</taxon>
        <taxon>Hemiptera</taxon>
        <taxon>Sternorrhyncha</taxon>
        <taxon>Aphidomorpha</taxon>
        <taxon>Aphidoidea</taxon>
        <taxon>Aphididae</taxon>
        <taxon>Aphidini</taxon>
        <taxon>Aphis</taxon>
        <taxon>Aphis</taxon>
    </lineage>
</organism>
<dbReference type="AlphaFoldDB" id="A0A6G0W102"/>
<proteinExistence type="predicted"/>
<sequence>MGPTHPPKILEEQLLQNNAFATPLAYCINLIQTFKKSYYERDYCEPMLSKNVFQTYVPIVVVDLSRQNDNVKTLTIDLRVEFETDTVIPEKTTAYCLILHDQIITFNSFSSDVRKL</sequence>
<dbReference type="InterPro" id="IPR049512">
    <property type="entry name" value="DJR-like_dom"/>
</dbReference>
<dbReference type="Proteomes" id="UP000478052">
    <property type="component" value="Unassembled WGS sequence"/>
</dbReference>
<evidence type="ECO:0000313" key="2">
    <source>
        <dbReference type="EMBL" id="KAF0717966.1"/>
    </source>
</evidence>
<protein>
    <recommendedName>
        <fullName evidence="1">Double jelly roll-like domain-containing protein</fullName>
    </recommendedName>
</protein>
<reference evidence="2 3" key="1">
    <citation type="submission" date="2019-08" db="EMBL/GenBank/DDBJ databases">
        <title>Whole genome of Aphis craccivora.</title>
        <authorList>
            <person name="Voronova N.V."/>
            <person name="Shulinski R.S."/>
            <person name="Bandarenka Y.V."/>
            <person name="Zhorov D.G."/>
            <person name="Warner D."/>
        </authorList>
    </citation>
    <scope>NUCLEOTIDE SEQUENCE [LARGE SCALE GENOMIC DNA]</scope>
    <source>
        <strain evidence="2">180601</strain>
        <tissue evidence="2">Whole Body</tissue>
    </source>
</reference>